<dbReference type="EC" id="2.5.1.15" evidence="5"/>
<evidence type="ECO:0000256" key="8">
    <source>
        <dbReference type="ARBA" id="ARBA00022723"/>
    </source>
</evidence>
<dbReference type="NCBIfam" id="TIGR01496">
    <property type="entry name" value="DHPS"/>
    <property type="match status" value="1"/>
</dbReference>
<dbReference type="InterPro" id="IPR000489">
    <property type="entry name" value="Pterin-binding_dom"/>
</dbReference>
<organism evidence="13 14">
    <name type="scientific">Periweissella cryptocerci</name>
    <dbReference type="NCBI Taxonomy" id="2506420"/>
    <lineage>
        <taxon>Bacteria</taxon>
        <taxon>Bacillati</taxon>
        <taxon>Bacillota</taxon>
        <taxon>Bacilli</taxon>
        <taxon>Lactobacillales</taxon>
        <taxon>Lactobacillaceae</taxon>
        <taxon>Periweissella</taxon>
    </lineage>
</organism>
<evidence type="ECO:0000259" key="12">
    <source>
        <dbReference type="PROSITE" id="PS50972"/>
    </source>
</evidence>
<evidence type="ECO:0000256" key="5">
    <source>
        <dbReference type="ARBA" id="ARBA00012458"/>
    </source>
</evidence>
<dbReference type="GO" id="GO:0005829">
    <property type="term" value="C:cytosol"/>
    <property type="evidence" value="ECO:0007669"/>
    <property type="project" value="TreeGrafter"/>
</dbReference>
<dbReference type="EMBL" id="CP037940">
    <property type="protein sequence ID" value="QBO35239.1"/>
    <property type="molecule type" value="Genomic_DNA"/>
</dbReference>
<accession>A0A4P6YRG3</accession>
<dbReference type="SUPFAM" id="SSF51717">
    <property type="entry name" value="Dihydropteroate synthetase-like"/>
    <property type="match status" value="1"/>
</dbReference>
<dbReference type="InterPro" id="IPR011005">
    <property type="entry name" value="Dihydropteroate_synth-like_sf"/>
</dbReference>
<dbReference type="Pfam" id="PF00809">
    <property type="entry name" value="Pterin_bind"/>
    <property type="match status" value="1"/>
</dbReference>
<dbReference type="Gene3D" id="3.20.20.20">
    <property type="entry name" value="Dihydropteroate synthase-like"/>
    <property type="match status" value="1"/>
</dbReference>
<dbReference type="KEGG" id="wei:EQG49_01570"/>
<dbReference type="UniPathway" id="UPA00077">
    <property type="reaction ID" value="UER00156"/>
</dbReference>
<evidence type="ECO:0000256" key="9">
    <source>
        <dbReference type="ARBA" id="ARBA00022842"/>
    </source>
</evidence>
<dbReference type="PROSITE" id="PS50972">
    <property type="entry name" value="PTERIN_BINDING"/>
    <property type="match status" value="1"/>
</dbReference>
<comment type="catalytic activity">
    <reaction evidence="1">
        <text>(7,8-dihydropterin-6-yl)methyl diphosphate + 4-aminobenzoate = 7,8-dihydropteroate + diphosphate</text>
        <dbReference type="Rhea" id="RHEA:19949"/>
        <dbReference type="ChEBI" id="CHEBI:17836"/>
        <dbReference type="ChEBI" id="CHEBI:17839"/>
        <dbReference type="ChEBI" id="CHEBI:33019"/>
        <dbReference type="ChEBI" id="CHEBI:72950"/>
        <dbReference type="EC" id="2.5.1.15"/>
    </reaction>
</comment>
<dbReference type="Proteomes" id="UP000292886">
    <property type="component" value="Chromosome"/>
</dbReference>
<name>A0A4P6YRG3_9LACO</name>
<dbReference type="OrthoDB" id="9811744at2"/>
<proteinExistence type="inferred from homology"/>
<dbReference type="GO" id="GO:0046654">
    <property type="term" value="P:tetrahydrofolate biosynthetic process"/>
    <property type="evidence" value="ECO:0007669"/>
    <property type="project" value="UniProtKB-UniPathway"/>
</dbReference>
<sequence length="382" mass="42009">MDDEGNKMQIKNISAEFINANDFAQKAVGQQIVKNDYVALEISPVNRQLITLLAKFDATIVQQADNVQVLLTRAALPLLQEQVAKIDSSAAKSVQAIIDEYAQIWQAGRFTFDTNKQAIIYGILNTSPDSFYDGDRYTNTLADVVSRAQAMVAAGANVIEIGGQTTRPGFTAIDPSVEIERVVPFIEAVKAAVPNAAIAIDTYKYPVMQAVIAAGVDIINDVNGFTDDSRKLALLANANVGLLTMHSAREKEYRNLTTSMVEFFTENLADLEAAGIARERIALDQGIGYNKAADALEDFAMMRNINELKQFGRPIMTAISNKGFAKTLFNLPREERLPATLIAETIMYLRGGKILRVHEVTETQQLVKLVDTIEAGYWLPEN</sequence>
<evidence type="ECO:0000256" key="1">
    <source>
        <dbReference type="ARBA" id="ARBA00000012"/>
    </source>
</evidence>
<dbReference type="AlphaFoldDB" id="A0A4P6YRG3"/>
<dbReference type="InterPro" id="IPR006390">
    <property type="entry name" value="DHP_synth_dom"/>
</dbReference>
<dbReference type="GO" id="GO:0046656">
    <property type="term" value="P:folic acid biosynthetic process"/>
    <property type="evidence" value="ECO:0007669"/>
    <property type="project" value="UniProtKB-KW"/>
</dbReference>
<keyword evidence="7 13" id="KW-0808">Transferase</keyword>
<comment type="cofactor">
    <cofactor evidence="2">
        <name>Mg(2+)</name>
        <dbReference type="ChEBI" id="CHEBI:18420"/>
    </cofactor>
</comment>
<comment type="pathway">
    <text evidence="3">Cofactor biosynthesis; tetrahydrofolate biosynthesis; 7,8-dihydrofolate from 2-amino-4-hydroxy-6-hydroxymethyl-7,8-dihydropteridine diphosphate and 4-aminobenzoate: step 1/2.</text>
</comment>
<evidence type="ECO:0000313" key="14">
    <source>
        <dbReference type="Proteomes" id="UP000292886"/>
    </source>
</evidence>
<dbReference type="GO" id="GO:0004156">
    <property type="term" value="F:dihydropteroate synthase activity"/>
    <property type="evidence" value="ECO:0007669"/>
    <property type="project" value="UniProtKB-EC"/>
</dbReference>
<keyword evidence="14" id="KW-1185">Reference proteome</keyword>
<evidence type="ECO:0000256" key="6">
    <source>
        <dbReference type="ARBA" id="ARBA00016919"/>
    </source>
</evidence>
<dbReference type="GO" id="GO:0046872">
    <property type="term" value="F:metal ion binding"/>
    <property type="evidence" value="ECO:0007669"/>
    <property type="project" value="UniProtKB-KW"/>
</dbReference>
<evidence type="ECO:0000256" key="7">
    <source>
        <dbReference type="ARBA" id="ARBA00022679"/>
    </source>
</evidence>
<dbReference type="InterPro" id="IPR045031">
    <property type="entry name" value="DHP_synth-like"/>
</dbReference>
<evidence type="ECO:0000256" key="11">
    <source>
        <dbReference type="ARBA" id="ARBA00030193"/>
    </source>
</evidence>
<protein>
    <recommendedName>
        <fullName evidence="6">Dihydropteroate synthase</fullName>
        <ecNumber evidence="5">2.5.1.15</ecNumber>
    </recommendedName>
    <alternativeName>
        <fullName evidence="11">Dihydropteroate pyrophosphorylase</fullName>
    </alternativeName>
</protein>
<dbReference type="PANTHER" id="PTHR20941:SF1">
    <property type="entry name" value="FOLIC ACID SYNTHESIS PROTEIN FOL1"/>
    <property type="match status" value="1"/>
</dbReference>
<keyword evidence="8" id="KW-0479">Metal-binding</keyword>
<dbReference type="PANTHER" id="PTHR20941">
    <property type="entry name" value="FOLATE SYNTHESIS PROTEINS"/>
    <property type="match status" value="1"/>
</dbReference>
<gene>
    <name evidence="13" type="primary">folP</name>
    <name evidence="13" type="ORF">EQG49_01570</name>
</gene>
<evidence type="ECO:0000256" key="4">
    <source>
        <dbReference type="ARBA" id="ARBA00009503"/>
    </source>
</evidence>
<comment type="similarity">
    <text evidence="4">Belongs to the DHPS family.</text>
</comment>
<evidence type="ECO:0000313" key="13">
    <source>
        <dbReference type="EMBL" id="QBO35239.1"/>
    </source>
</evidence>
<reference evidence="14" key="1">
    <citation type="submission" date="2019-03" db="EMBL/GenBank/DDBJ databases">
        <title>Weissella sp. 26KH-42 Genome sequencing.</title>
        <authorList>
            <person name="Heo J."/>
            <person name="Kim S.-J."/>
            <person name="Kim J.-S."/>
            <person name="Hong S.-B."/>
            <person name="Kwon S.-W."/>
        </authorList>
    </citation>
    <scope>NUCLEOTIDE SEQUENCE [LARGE SCALE GENOMIC DNA]</scope>
    <source>
        <strain evidence="14">26KH-42</strain>
    </source>
</reference>
<keyword evidence="10" id="KW-0289">Folate biosynthesis</keyword>
<evidence type="ECO:0000256" key="3">
    <source>
        <dbReference type="ARBA" id="ARBA00004763"/>
    </source>
</evidence>
<feature type="domain" description="Pterin-binding" evidence="12">
    <location>
        <begin position="118"/>
        <end position="368"/>
    </location>
</feature>
<evidence type="ECO:0000256" key="10">
    <source>
        <dbReference type="ARBA" id="ARBA00022909"/>
    </source>
</evidence>
<evidence type="ECO:0000256" key="2">
    <source>
        <dbReference type="ARBA" id="ARBA00001946"/>
    </source>
</evidence>
<keyword evidence="9" id="KW-0460">Magnesium</keyword>